<proteinExistence type="predicted"/>
<protein>
    <submittedName>
        <fullName evidence="1">Uncharacterized protein</fullName>
    </submittedName>
</protein>
<evidence type="ECO:0000313" key="1">
    <source>
        <dbReference type="EMBL" id="GHH29652.1"/>
    </source>
</evidence>
<sequence length="130" mass="13624">MKLGDVTRTTLACVRIFNGALGLLAADRMAKSLGDELGDDKRFVYPARMFGIRTLVLGVDLLTLKSSDANAGRVLRQAVLIHATDTAAAVYAGRRGELPARAARLTTIISAVNTGLAVVSLIAAGKDSRG</sequence>
<dbReference type="EMBL" id="BNAR01000001">
    <property type="protein sequence ID" value="GHH29652.1"/>
    <property type="molecule type" value="Genomic_DNA"/>
</dbReference>
<reference evidence="2" key="1">
    <citation type="journal article" date="2019" name="Int. J. Syst. Evol. Microbiol.">
        <title>The Global Catalogue of Microorganisms (GCM) 10K type strain sequencing project: providing services to taxonomists for standard genome sequencing and annotation.</title>
        <authorList>
            <consortium name="The Broad Institute Genomics Platform"/>
            <consortium name="The Broad Institute Genome Sequencing Center for Infectious Disease"/>
            <person name="Wu L."/>
            <person name="Ma J."/>
        </authorList>
    </citation>
    <scope>NUCLEOTIDE SEQUENCE [LARGE SCALE GENOMIC DNA]</scope>
    <source>
        <strain evidence="2">CGMCC 4.7367</strain>
    </source>
</reference>
<organism evidence="1 2">
    <name type="scientific">Lentzea cavernae</name>
    <dbReference type="NCBI Taxonomy" id="2020703"/>
    <lineage>
        <taxon>Bacteria</taxon>
        <taxon>Bacillati</taxon>
        <taxon>Actinomycetota</taxon>
        <taxon>Actinomycetes</taxon>
        <taxon>Pseudonocardiales</taxon>
        <taxon>Pseudonocardiaceae</taxon>
        <taxon>Lentzea</taxon>
    </lineage>
</organism>
<dbReference type="Proteomes" id="UP000605568">
    <property type="component" value="Unassembled WGS sequence"/>
</dbReference>
<keyword evidence="2" id="KW-1185">Reference proteome</keyword>
<accession>A0ABQ3M8P8</accession>
<evidence type="ECO:0000313" key="2">
    <source>
        <dbReference type="Proteomes" id="UP000605568"/>
    </source>
</evidence>
<name>A0ABQ3M8P8_9PSEU</name>
<dbReference type="RefSeq" id="WP_191295850.1">
    <property type="nucleotide sequence ID" value="NZ_BNAR01000001.1"/>
</dbReference>
<gene>
    <name evidence="1" type="ORF">GCM10017774_05970</name>
</gene>
<comment type="caution">
    <text evidence="1">The sequence shown here is derived from an EMBL/GenBank/DDBJ whole genome shotgun (WGS) entry which is preliminary data.</text>
</comment>